<dbReference type="AlphaFoldDB" id="A0A2A6BLB6"/>
<reference evidence="4" key="1">
    <citation type="journal article" date="2008" name="Nat. Genet.">
        <title>The Pristionchus pacificus genome provides a unique perspective on nematode lifestyle and parasitism.</title>
        <authorList>
            <person name="Dieterich C."/>
            <person name="Clifton S.W."/>
            <person name="Schuster L.N."/>
            <person name="Chinwalla A."/>
            <person name="Delehaunty K."/>
            <person name="Dinkelacker I."/>
            <person name="Fulton L."/>
            <person name="Fulton R."/>
            <person name="Godfrey J."/>
            <person name="Minx P."/>
            <person name="Mitreva M."/>
            <person name="Roeseler W."/>
            <person name="Tian H."/>
            <person name="Witte H."/>
            <person name="Yang S.P."/>
            <person name="Wilson R.K."/>
            <person name="Sommer R.J."/>
        </authorList>
    </citation>
    <scope>NUCLEOTIDE SEQUENCE [LARGE SCALE GENOMIC DNA]</scope>
    <source>
        <strain evidence="4">PS312</strain>
    </source>
</reference>
<dbReference type="EnsemblMetazoa" id="PPA35972.1">
    <property type="protein sequence ID" value="PPA35972.1"/>
    <property type="gene ID" value="WBGene00274341"/>
</dbReference>
<sequence>MPPKAKQPKMELPTASPDAPPVVSASALLATPRRTLPPHPSRIAVGGGPTRTWSAPCFSRVPRGSKPGDFRLSRLPSYVRALEMIAPDFEPSAPIRLPDKKPAPAPPAAAADGAASDDAAPAAEDAKPAVAAAEAAPAEASPKPDVDVAATPAATATATATARIKLRDGWGYKIGGTRFRAVFDPERKAIPKLPERPPGGYEVVGLSVKKEGGEGDGDSHTKKPAISLYVNSFPDPKLSHRATLKKMATKRSNTAPTRIGEYYQGIDRDAALAVKQCYDERLAEDPSSFFAALVRIITVEQGARAPTEEHAYLGRPKCEHTAEIVTTFPLDQAAHYRKKKYKDDHVVIDSTELEDIYNEVHRIRMNRRRWARIKDRCAADATFAAKMRAKKIRGYAAEKAKIAAMSEEERKAINVRKYAYHKARKLEVDPEQTAKKQRLEERRAANLARNKALLAAGVDDPEERRRLQRRIRQAERTPEERRELQLRDVEYQRRKKAWLANATPEQLAAFQEAKRAKRAKHAALAGLSPKERMRVQQREYHANYTARQMRSKGPPMPRARASTSPAKKTQVNKRKQDMRSVLDRAMKEEEEDELEEDDDDNEDEMVDVMGVNDDDDDGVDYGGGGGFEHGDDGDGGGSIVEEEEENQMAARAIASPSPTPPPPPSSARNRGMPAPRPAAPSRHHQPSGSSSVFNASINYAPLPRYDDDADHDVMGLGRSPQARIYRPPQPQPSHHRQHLQPSNYGQQQQAHQPHRYGGYIEIPEPSRVSARFGGDLEAELLQLQKDVAWSDKAIHNSRVEAERLRAEAESLESAIEEELHAQVQRKNRIARLMADWRDEHGEDSQG</sequence>
<feature type="coiled-coil region" evidence="1">
    <location>
        <begin position="794"/>
        <end position="821"/>
    </location>
</feature>
<gene>
    <name evidence="3" type="primary">WBGene00274341</name>
</gene>
<feature type="compositionally biased region" description="Low complexity" evidence="2">
    <location>
        <begin position="108"/>
        <end position="148"/>
    </location>
</feature>
<feature type="region of interest" description="Disordered" evidence="2">
    <location>
        <begin position="1"/>
        <end position="70"/>
    </location>
</feature>
<evidence type="ECO:0000256" key="2">
    <source>
        <dbReference type="SAM" id="MobiDB-lite"/>
    </source>
</evidence>
<feature type="region of interest" description="Disordered" evidence="2">
    <location>
        <begin position="546"/>
        <end position="753"/>
    </location>
</feature>
<feature type="region of interest" description="Disordered" evidence="2">
    <location>
        <begin position="89"/>
        <end position="148"/>
    </location>
</feature>
<protein>
    <submittedName>
        <fullName evidence="3">Uncharacterized protein</fullName>
    </submittedName>
</protein>
<evidence type="ECO:0000313" key="3">
    <source>
        <dbReference type="EnsemblMetazoa" id="PPA35972.1"/>
    </source>
</evidence>
<feature type="compositionally biased region" description="Acidic residues" evidence="2">
    <location>
        <begin position="588"/>
        <end position="619"/>
    </location>
</feature>
<reference evidence="3" key="2">
    <citation type="submission" date="2022-06" db="UniProtKB">
        <authorList>
            <consortium name="EnsemblMetazoa"/>
        </authorList>
    </citation>
    <scope>IDENTIFICATION</scope>
    <source>
        <strain evidence="3">PS312</strain>
    </source>
</reference>
<keyword evidence="1" id="KW-0175">Coiled coil</keyword>
<dbReference type="Proteomes" id="UP000005239">
    <property type="component" value="Unassembled WGS sequence"/>
</dbReference>
<evidence type="ECO:0000256" key="1">
    <source>
        <dbReference type="SAM" id="Coils"/>
    </source>
</evidence>
<organism evidence="3 4">
    <name type="scientific">Pristionchus pacificus</name>
    <name type="common">Parasitic nematode worm</name>
    <dbReference type="NCBI Taxonomy" id="54126"/>
    <lineage>
        <taxon>Eukaryota</taxon>
        <taxon>Metazoa</taxon>
        <taxon>Ecdysozoa</taxon>
        <taxon>Nematoda</taxon>
        <taxon>Chromadorea</taxon>
        <taxon>Rhabditida</taxon>
        <taxon>Rhabditina</taxon>
        <taxon>Diplogasteromorpha</taxon>
        <taxon>Diplogasteroidea</taxon>
        <taxon>Neodiplogasteridae</taxon>
        <taxon>Pristionchus</taxon>
    </lineage>
</organism>
<accession>A0A8R1UQE5</accession>
<accession>A0A2A6BLB6</accession>
<keyword evidence="4" id="KW-1185">Reference proteome</keyword>
<feature type="compositionally biased region" description="Basic and acidic residues" evidence="2">
    <location>
        <begin position="574"/>
        <end position="587"/>
    </location>
</feature>
<feature type="compositionally biased region" description="Polar residues" evidence="2">
    <location>
        <begin position="686"/>
        <end position="697"/>
    </location>
</feature>
<proteinExistence type="predicted"/>
<name>A0A2A6BLB6_PRIPA</name>
<evidence type="ECO:0000313" key="4">
    <source>
        <dbReference type="Proteomes" id="UP000005239"/>
    </source>
</evidence>